<dbReference type="InterPro" id="IPR002347">
    <property type="entry name" value="SDR_fam"/>
</dbReference>
<dbReference type="SUPFAM" id="SSF51735">
    <property type="entry name" value="NAD(P)-binding Rossmann-fold domains"/>
    <property type="match status" value="1"/>
</dbReference>
<evidence type="ECO:0000313" key="3">
    <source>
        <dbReference type="EMBL" id="TFY69123.1"/>
    </source>
</evidence>
<dbReference type="STRING" id="205917.A0A4Y9Z5H3"/>
<sequence>MSSQYIPSFPFKERHDVYPEIDPQAQYASKSHKGKVVLITGASRGIGEELAVTYAKAGASLILAARTQKALDAVKAEILRQEPSAEVLTIPTDVVDLAQVEAAVKAGIERFGKLDIVIANAGKADSFDQLITQKDPSEWWNIVEVNLKGVYNFAHFTLPYLSKVDGYFIVTTSNGSLVRIVNGSHYMISKQAVNTLVELIALEFPNVKTFAVHPGVVDTEMSRATTYESVDSAQLVSATYLYLTAGKADWLSGRLLSVTWDMAELQKDWKDKVGKEDGFKSRLVVPA</sequence>
<dbReference type="PANTHER" id="PTHR43391:SF94">
    <property type="entry name" value="OXIDOREDUCTASE-RELATED"/>
    <property type="match status" value="1"/>
</dbReference>
<dbReference type="PRINTS" id="PR00081">
    <property type="entry name" value="GDHRDH"/>
</dbReference>
<dbReference type="InterPro" id="IPR036291">
    <property type="entry name" value="NAD(P)-bd_dom_sf"/>
</dbReference>
<dbReference type="GO" id="GO:0016491">
    <property type="term" value="F:oxidoreductase activity"/>
    <property type="evidence" value="ECO:0007669"/>
    <property type="project" value="UniProtKB-KW"/>
</dbReference>
<evidence type="ECO:0000256" key="2">
    <source>
        <dbReference type="ARBA" id="ARBA00023002"/>
    </source>
</evidence>
<dbReference type="Pfam" id="PF00106">
    <property type="entry name" value="adh_short"/>
    <property type="match status" value="1"/>
</dbReference>
<evidence type="ECO:0000256" key="1">
    <source>
        <dbReference type="ARBA" id="ARBA00006484"/>
    </source>
</evidence>
<dbReference type="Gene3D" id="3.40.50.720">
    <property type="entry name" value="NAD(P)-binding Rossmann-like Domain"/>
    <property type="match status" value="1"/>
</dbReference>
<organism evidence="3 4">
    <name type="scientific">Dentipellis fragilis</name>
    <dbReference type="NCBI Taxonomy" id="205917"/>
    <lineage>
        <taxon>Eukaryota</taxon>
        <taxon>Fungi</taxon>
        <taxon>Dikarya</taxon>
        <taxon>Basidiomycota</taxon>
        <taxon>Agaricomycotina</taxon>
        <taxon>Agaricomycetes</taxon>
        <taxon>Russulales</taxon>
        <taxon>Hericiaceae</taxon>
        <taxon>Dentipellis</taxon>
    </lineage>
</organism>
<dbReference type="EMBL" id="SEOQ01000145">
    <property type="protein sequence ID" value="TFY69123.1"/>
    <property type="molecule type" value="Genomic_DNA"/>
</dbReference>
<name>A0A4Y9Z5H3_9AGAM</name>
<dbReference type="AlphaFoldDB" id="A0A4Y9Z5H3"/>
<comment type="caution">
    <text evidence="3">The sequence shown here is derived from an EMBL/GenBank/DDBJ whole genome shotgun (WGS) entry which is preliminary data.</text>
</comment>
<dbReference type="OrthoDB" id="1933717at2759"/>
<reference evidence="3 4" key="1">
    <citation type="submission" date="2019-02" db="EMBL/GenBank/DDBJ databases">
        <title>Genome sequencing of the rare red list fungi Dentipellis fragilis.</title>
        <authorList>
            <person name="Buettner E."/>
            <person name="Kellner H."/>
        </authorList>
    </citation>
    <scope>NUCLEOTIDE SEQUENCE [LARGE SCALE GENOMIC DNA]</scope>
    <source>
        <strain evidence="3 4">DSM 105465</strain>
    </source>
</reference>
<dbReference type="CDD" id="cd05233">
    <property type="entry name" value="SDR_c"/>
    <property type="match status" value="1"/>
</dbReference>
<proteinExistence type="inferred from homology"/>
<dbReference type="Proteomes" id="UP000298327">
    <property type="component" value="Unassembled WGS sequence"/>
</dbReference>
<keyword evidence="2" id="KW-0560">Oxidoreductase</keyword>
<protein>
    <recommendedName>
        <fullName evidence="5">NAD-P-binding protein</fullName>
    </recommendedName>
</protein>
<evidence type="ECO:0000313" key="4">
    <source>
        <dbReference type="Proteomes" id="UP000298327"/>
    </source>
</evidence>
<evidence type="ECO:0008006" key="5">
    <source>
        <dbReference type="Google" id="ProtNLM"/>
    </source>
</evidence>
<accession>A0A4Y9Z5H3</accession>
<comment type="similarity">
    <text evidence="1">Belongs to the short-chain dehydrogenases/reductases (SDR) family.</text>
</comment>
<keyword evidence="4" id="KW-1185">Reference proteome</keyword>
<dbReference type="PANTHER" id="PTHR43391">
    <property type="entry name" value="RETINOL DEHYDROGENASE-RELATED"/>
    <property type="match status" value="1"/>
</dbReference>
<gene>
    <name evidence="3" type="ORF">EVG20_g3294</name>
</gene>